<evidence type="ECO:0000256" key="3">
    <source>
        <dbReference type="ARBA" id="ARBA00008628"/>
    </source>
</evidence>
<dbReference type="EMBL" id="CCBQ010000027">
    <property type="protein sequence ID" value="CDO93692.1"/>
    <property type="molecule type" value="Genomic_DNA"/>
</dbReference>
<dbReference type="Proteomes" id="UP000031516">
    <property type="component" value="Unassembled WGS sequence"/>
</dbReference>
<dbReference type="OrthoDB" id="10261632at2759"/>
<dbReference type="Gene3D" id="1.10.357.110">
    <property type="entry name" value="Vacuolar protein sorting-associated protein 53, C-terminus"/>
    <property type="match status" value="1"/>
</dbReference>
<evidence type="ECO:0000256" key="4">
    <source>
        <dbReference type="ARBA" id="ARBA00022753"/>
    </source>
</evidence>
<feature type="domain" description="Vps53 C-terminal" evidence="9">
    <location>
        <begin position="608"/>
        <end position="692"/>
    </location>
</feature>
<evidence type="ECO:0000256" key="2">
    <source>
        <dbReference type="ARBA" id="ARBA00004481"/>
    </source>
</evidence>
<proteinExistence type="inferred from homology"/>
<evidence type="ECO:0000313" key="11">
    <source>
        <dbReference type="Proteomes" id="UP000031516"/>
    </source>
</evidence>
<protein>
    <submittedName>
        <fullName evidence="10">WGS project CCBQ000000000 data, contig 00102</fullName>
    </submittedName>
</protein>
<dbReference type="PANTHER" id="PTHR12820:SF0">
    <property type="entry name" value="VACUOLAR PROTEIN SORTING-ASSOCIATED PROTEIN 53 HOMOLOG"/>
    <property type="match status" value="1"/>
</dbReference>
<organism evidence="10 11">
    <name type="scientific">Kluyveromyces dobzhanskii CBS 2104</name>
    <dbReference type="NCBI Taxonomy" id="1427455"/>
    <lineage>
        <taxon>Eukaryota</taxon>
        <taxon>Fungi</taxon>
        <taxon>Dikarya</taxon>
        <taxon>Ascomycota</taxon>
        <taxon>Saccharomycotina</taxon>
        <taxon>Saccharomycetes</taxon>
        <taxon>Saccharomycetales</taxon>
        <taxon>Saccharomycetaceae</taxon>
        <taxon>Kluyveromyces</taxon>
    </lineage>
</organism>
<dbReference type="GO" id="GO:0010008">
    <property type="term" value="C:endosome membrane"/>
    <property type="evidence" value="ECO:0007669"/>
    <property type="project" value="UniProtKB-SubCell"/>
</dbReference>
<dbReference type="InterPro" id="IPR007234">
    <property type="entry name" value="Vps53_N"/>
</dbReference>
<dbReference type="Pfam" id="PF16854">
    <property type="entry name" value="VPS53_C"/>
    <property type="match status" value="1"/>
</dbReference>
<reference evidence="10 11" key="1">
    <citation type="submission" date="2014-03" db="EMBL/GenBank/DDBJ databases">
        <title>The genome of Kluyveromyces dobzhanskii.</title>
        <authorList>
            <person name="Nystedt B."/>
            <person name="Astrom S."/>
        </authorList>
    </citation>
    <scope>NUCLEOTIDE SEQUENCE [LARGE SCALE GENOMIC DNA]</scope>
    <source>
        <strain evidence="10 11">CBS 2104</strain>
    </source>
</reference>
<dbReference type="Pfam" id="PF04100">
    <property type="entry name" value="Vps53_N"/>
    <property type="match status" value="1"/>
</dbReference>
<keyword evidence="5" id="KW-0333">Golgi apparatus</keyword>
<dbReference type="InterPro" id="IPR039766">
    <property type="entry name" value="Vps53"/>
</dbReference>
<evidence type="ECO:0000259" key="9">
    <source>
        <dbReference type="Pfam" id="PF16854"/>
    </source>
</evidence>
<evidence type="ECO:0000313" key="10">
    <source>
        <dbReference type="EMBL" id="CDO93692.1"/>
    </source>
</evidence>
<evidence type="ECO:0000256" key="5">
    <source>
        <dbReference type="ARBA" id="ARBA00023034"/>
    </source>
</evidence>
<evidence type="ECO:0000259" key="8">
    <source>
        <dbReference type="Pfam" id="PF04100"/>
    </source>
</evidence>
<comment type="caution">
    <text evidence="10">The sequence shown here is derived from an EMBL/GenBank/DDBJ whole genome shotgun (WGS) entry which is preliminary data.</text>
</comment>
<keyword evidence="11" id="KW-1185">Reference proteome</keyword>
<gene>
    <name evidence="10" type="ORF">KLDO_g1984</name>
</gene>
<comment type="similarity">
    <text evidence="3">Belongs to the VPS53 family.</text>
</comment>
<keyword evidence="6" id="KW-0472">Membrane</keyword>
<dbReference type="GO" id="GO:0005829">
    <property type="term" value="C:cytosol"/>
    <property type="evidence" value="ECO:0007669"/>
    <property type="project" value="GOC"/>
</dbReference>
<evidence type="ECO:0000256" key="1">
    <source>
        <dbReference type="ARBA" id="ARBA00004150"/>
    </source>
</evidence>
<evidence type="ECO:0000256" key="6">
    <source>
        <dbReference type="ARBA" id="ARBA00023136"/>
    </source>
</evidence>
<comment type="subcellular location">
    <subcellularLocation>
        <location evidence="2">Endosome membrane</location>
        <topology evidence="2">Peripheral membrane protein</topology>
    </subcellularLocation>
    <subcellularLocation>
        <location evidence="1">Golgi apparatus</location>
        <location evidence="1">trans-Golgi network membrane</location>
        <topology evidence="1">Peripheral membrane protein</topology>
    </subcellularLocation>
</comment>
<dbReference type="PANTHER" id="PTHR12820">
    <property type="entry name" value="VACUOLAR SORTING PROTEIN 53"/>
    <property type="match status" value="1"/>
</dbReference>
<accession>A0A0A8L499</accession>
<evidence type="ECO:0000256" key="7">
    <source>
        <dbReference type="SAM" id="MobiDB-lite"/>
    </source>
</evidence>
<dbReference type="GO" id="GO:0000938">
    <property type="term" value="C:GARP complex"/>
    <property type="evidence" value="ECO:0007669"/>
    <property type="project" value="InterPro"/>
</dbReference>
<feature type="domain" description="Vps53 N-terminal" evidence="8">
    <location>
        <begin position="7"/>
        <end position="359"/>
    </location>
</feature>
<dbReference type="InterPro" id="IPR038260">
    <property type="entry name" value="Vps53_C_sf"/>
</dbReference>
<sequence>MISESLEYDPLEDLQQIFSKEECLTDIDKLVELTERYKIGLEDRVRESYPSASNNELAENHYDFEKLFERINKTKTLSQITEATIAELTQDISHLDNAKKNITRSMTCFENLKILSDAYVNSKKYMEAEKYIEMCSPFKVMHSLSESFQEYKCLDEFCKFLNQIHRLESDTLLACERVTKEVLRDGSNSHYTSETMKNGICCLADSNKHFKEKIVQLCLDSLLYEIKEIFQIDDEAGSLENLSRRYIFFKKVLNNFQSAFSDYFPSEWEIPLKLTDFFFTMTSNDLRTLLKRDLSGSASIDLFMQSLQTTLEFEKYISVKFSHKYEGKISTCFEPHLKLWVRHQDTSLNAKMLTYLNETKLPTETESLVVPSSADLFRTYRNILSQTFSLIEGGNKTTIIIELAIFFVKWLNEYYEKILKPLLLADGTQIDDKNEVIKYTVLLVNTSDYCATTIDQLQDKLCEYLEKDSSNINKVTNIFEPTRQKYMDLVSGGISLLLYRILGKDLEFVWREFTNTNWETTMVEDYSRYVITLQSILLPTASENTVFYSIVTRFNRDVYGWNFMDKTIDLITSSFETQIIKLLKPPLPYGTLNSKRQFNVKQVINIAEQLLLDLQLLKKILNALPESLPQQDTSIKRITKHVDTNVGMLTQFLKLLVSPLDPDTTYLETYQIITKSKNTDPNFWAFVLVLKGASWDLALWRRLWSEFQQAENDDVPPKPEKLLTNTKELQNFIHNLSRVSDPSWRKFLEEDLKLKSVSRPDFPALKTSLPNSPDRSPSPKIQGHKLNENIKNLMSNSSFFFKKG</sequence>
<dbReference type="GO" id="GO:0042147">
    <property type="term" value="P:retrograde transport, endosome to Golgi"/>
    <property type="evidence" value="ECO:0007669"/>
    <property type="project" value="InterPro"/>
</dbReference>
<feature type="region of interest" description="Disordered" evidence="7">
    <location>
        <begin position="761"/>
        <end position="786"/>
    </location>
</feature>
<dbReference type="AlphaFoldDB" id="A0A0A8L499"/>
<dbReference type="InterPro" id="IPR031745">
    <property type="entry name" value="Vps53_C"/>
</dbReference>
<keyword evidence="4" id="KW-0967">Endosome</keyword>
<name>A0A0A8L499_9SACH</name>